<name>A0ABW1LII3_9ACTN</name>
<feature type="transmembrane region" description="Helical" evidence="2">
    <location>
        <begin position="37"/>
        <end position="56"/>
    </location>
</feature>
<organism evidence="3 4">
    <name type="scientific">Nocardioides hankookensis</name>
    <dbReference type="NCBI Taxonomy" id="443157"/>
    <lineage>
        <taxon>Bacteria</taxon>
        <taxon>Bacillati</taxon>
        <taxon>Actinomycetota</taxon>
        <taxon>Actinomycetes</taxon>
        <taxon>Propionibacteriales</taxon>
        <taxon>Nocardioidaceae</taxon>
        <taxon>Nocardioides</taxon>
    </lineage>
</organism>
<feature type="region of interest" description="Disordered" evidence="1">
    <location>
        <begin position="1"/>
        <end position="26"/>
    </location>
</feature>
<evidence type="ECO:0000313" key="3">
    <source>
        <dbReference type="EMBL" id="MFC6043765.1"/>
    </source>
</evidence>
<dbReference type="EMBL" id="JBHSRJ010000004">
    <property type="protein sequence ID" value="MFC6043765.1"/>
    <property type="molecule type" value="Genomic_DNA"/>
</dbReference>
<keyword evidence="2" id="KW-1133">Transmembrane helix</keyword>
<protein>
    <recommendedName>
        <fullName evidence="5">WD40 repeat domain-containing protein</fullName>
    </recommendedName>
</protein>
<keyword evidence="2" id="KW-0472">Membrane</keyword>
<keyword evidence="2" id="KW-0812">Transmembrane</keyword>
<evidence type="ECO:0000256" key="2">
    <source>
        <dbReference type="SAM" id="Phobius"/>
    </source>
</evidence>
<reference evidence="4" key="1">
    <citation type="journal article" date="2019" name="Int. J. Syst. Evol. Microbiol.">
        <title>The Global Catalogue of Microorganisms (GCM) 10K type strain sequencing project: providing services to taxonomists for standard genome sequencing and annotation.</title>
        <authorList>
            <consortium name="The Broad Institute Genomics Platform"/>
            <consortium name="The Broad Institute Genome Sequencing Center for Infectious Disease"/>
            <person name="Wu L."/>
            <person name="Ma J."/>
        </authorList>
    </citation>
    <scope>NUCLEOTIDE SEQUENCE [LARGE SCALE GENOMIC DNA]</scope>
    <source>
        <strain evidence="4">CCUG 54522</strain>
    </source>
</reference>
<evidence type="ECO:0000313" key="4">
    <source>
        <dbReference type="Proteomes" id="UP001596135"/>
    </source>
</evidence>
<evidence type="ECO:0008006" key="5">
    <source>
        <dbReference type="Google" id="ProtNLM"/>
    </source>
</evidence>
<gene>
    <name evidence="3" type="ORF">ACFPYL_11795</name>
</gene>
<feature type="transmembrane region" description="Helical" evidence="2">
    <location>
        <begin position="404"/>
        <end position="424"/>
    </location>
</feature>
<evidence type="ECO:0000256" key="1">
    <source>
        <dbReference type="SAM" id="MobiDB-lite"/>
    </source>
</evidence>
<keyword evidence="4" id="KW-1185">Reference proteome</keyword>
<feature type="compositionally biased region" description="Basic and acidic residues" evidence="1">
    <location>
        <begin position="1"/>
        <end position="10"/>
    </location>
</feature>
<dbReference type="RefSeq" id="WP_379154097.1">
    <property type="nucleotide sequence ID" value="NZ_JBHSRJ010000004.1"/>
</dbReference>
<accession>A0ABW1LII3</accession>
<sequence>MTTLHDRLADLADDAPPGGPAPGLWDRGRRLQRRRRAGTAVVVAAVVLALGALGFVDWTTSREPAPADTDGISGAMRLPDHFYEPTHHLAGTDGHPIGPVVGMLGGDRAGQERNGLAVVSGTTGEYRYLDLPDKVGDGYLSPDGTRLAYWYGAFDTSGAYENRIDGMAVYDTVTGDVTRHPVESPHGIRPVGAAWVGRGIWFGYGAYSSDERRSAEGREQAVWDPQAQEATARSDAPMPAFTVSYGANGALAEAAGHRLRLWSARDLTVTARFQIDRSVDGPAWTSPDATRSVVMEDPDGQGTSDSGRAAAVLLMEAVSPTQAVTTPIPGVRALAVVGWRDDDHVVVVDRDGRYASVDVDTGASQPLVTVDSGAVWDPRLQVAADAWSAPTFAAPAPPDPMSRLLVAEIAVFVVVLGAGAILLWRRRVRP</sequence>
<dbReference type="SUPFAM" id="SSF82171">
    <property type="entry name" value="DPP6 N-terminal domain-like"/>
    <property type="match status" value="1"/>
</dbReference>
<dbReference type="Proteomes" id="UP001596135">
    <property type="component" value="Unassembled WGS sequence"/>
</dbReference>
<comment type="caution">
    <text evidence="3">The sequence shown here is derived from an EMBL/GenBank/DDBJ whole genome shotgun (WGS) entry which is preliminary data.</text>
</comment>
<proteinExistence type="predicted"/>